<organism evidence="2 3">
    <name type="scientific">Roseovarius tolerans</name>
    <dbReference type="NCBI Taxonomy" id="74031"/>
    <lineage>
        <taxon>Bacteria</taxon>
        <taxon>Pseudomonadati</taxon>
        <taxon>Pseudomonadota</taxon>
        <taxon>Alphaproteobacteria</taxon>
        <taxon>Rhodobacterales</taxon>
        <taxon>Roseobacteraceae</taxon>
        <taxon>Roseovarius</taxon>
    </lineage>
</organism>
<dbReference type="AlphaFoldDB" id="A0A0L6CR58"/>
<gene>
    <name evidence="2" type="ORF">ROTO_31950</name>
</gene>
<evidence type="ECO:0000256" key="1">
    <source>
        <dbReference type="SAM" id="SignalP"/>
    </source>
</evidence>
<evidence type="ECO:0000313" key="2">
    <source>
        <dbReference type="EMBL" id="KNX40259.1"/>
    </source>
</evidence>
<reference evidence="3" key="1">
    <citation type="submission" date="2015-07" db="EMBL/GenBank/DDBJ databases">
        <title>Draft Genome Sequence of Roseovarius tolerans EL-164, a producer of N-Acylated Alanine Methyl Esters (NAMEs).</title>
        <authorList>
            <person name="Voget S."/>
            <person name="Bruns H."/>
            <person name="Wagner-Doebler I."/>
            <person name="Schulz S."/>
            <person name="Daniel R."/>
        </authorList>
    </citation>
    <scope>NUCLEOTIDE SEQUENCE [LARGE SCALE GENOMIC DNA]</scope>
    <source>
        <strain evidence="3">EL-164</strain>
    </source>
</reference>
<evidence type="ECO:0000313" key="3">
    <source>
        <dbReference type="Proteomes" id="UP000037046"/>
    </source>
</evidence>
<proteinExistence type="predicted"/>
<dbReference type="Proteomes" id="UP000037046">
    <property type="component" value="Unassembled WGS sequence"/>
</dbReference>
<name>A0A0L6CR58_9RHOB</name>
<comment type="caution">
    <text evidence="2">The sequence shown here is derived from an EMBL/GenBank/DDBJ whole genome shotgun (WGS) entry which is preliminary data.</text>
</comment>
<accession>A0A0L6CR58</accession>
<dbReference type="RefSeq" id="WP_152911694.1">
    <property type="nucleotide sequence ID" value="NZ_LGVV01000060.1"/>
</dbReference>
<dbReference type="PATRIC" id="fig|74031.6.peg.3264"/>
<protein>
    <submittedName>
        <fullName evidence="2">Uncharacterized protein</fullName>
    </submittedName>
</protein>
<dbReference type="EMBL" id="LGVV01000060">
    <property type="protein sequence ID" value="KNX40259.1"/>
    <property type="molecule type" value="Genomic_DNA"/>
</dbReference>
<sequence length="103" mass="10674">MKRFFFATTTVLAMVAGSAALAQSSIINGDTTGAPTWNRPIGAGPGLSGSGNATPFQTVNVTITQPLSFSAETTVAGFDTYLHLYQTGFDPNAMADPCVSHDT</sequence>
<dbReference type="OrthoDB" id="8755986at2"/>
<feature type="signal peptide" evidence="1">
    <location>
        <begin position="1"/>
        <end position="22"/>
    </location>
</feature>
<keyword evidence="1" id="KW-0732">Signal</keyword>
<feature type="chain" id="PRO_5005563029" evidence="1">
    <location>
        <begin position="23"/>
        <end position="103"/>
    </location>
</feature>
<keyword evidence="3" id="KW-1185">Reference proteome</keyword>